<evidence type="ECO:0000256" key="1">
    <source>
        <dbReference type="SAM" id="MobiDB-lite"/>
    </source>
</evidence>
<comment type="caution">
    <text evidence="2">The sequence shown here is derived from an EMBL/GenBank/DDBJ whole genome shotgun (WGS) entry which is preliminary data.</text>
</comment>
<feature type="region of interest" description="Disordered" evidence="1">
    <location>
        <begin position="1"/>
        <end position="32"/>
    </location>
</feature>
<protein>
    <submittedName>
        <fullName evidence="2">Uncharacterized protein</fullName>
    </submittedName>
</protein>
<reference evidence="2" key="1">
    <citation type="submission" date="2022-10" db="EMBL/GenBank/DDBJ databases">
        <authorList>
            <person name="Hyden B.L."/>
            <person name="Feng K."/>
            <person name="Yates T."/>
            <person name="Jawdy S."/>
            <person name="Smart L.B."/>
            <person name="Muchero W."/>
        </authorList>
    </citation>
    <scope>NUCLEOTIDE SEQUENCE</scope>
    <source>
        <tissue evidence="2">Shoot tip</tissue>
    </source>
</reference>
<name>A0ABQ8ZKM6_9ROSI</name>
<accession>A0ABQ8ZKM6</accession>
<organism evidence="2 3">
    <name type="scientific">Salix suchowensis</name>
    <dbReference type="NCBI Taxonomy" id="1278906"/>
    <lineage>
        <taxon>Eukaryota</taxon>
        <taxon>Viridiplantae</taxon>
        <taxon>Streptophyta</taxon>
        <taxon>Embryophyta</taxon>
        <taxon>Tracheophyta</taxon>
        <taxon>Spermatophyta</taxon>
        <taxon>Magnoliopsida</taxon>
        <taxon>eudicotyledons</taxon>
        <taxon>Gunneridae</taxon>
        <taxon>Pentapetalae</taxon>
        <taxon>rosids</taxon>
        <taxon>fabids</taxon>
        <taxon>Malpighiales</taxon>
        <taxon>Salicaceae</taxon>
        <taxon>Saliceae</taxon>
        <taxon>Salix</taxon>
    </lineage>
</organism>
<gene>
    <name evidence="2" type="ORF">OIU77_016375</name>
</gene>
<evidence type="ECO:0000313" key="2">
    <source>
        <dbReference type="EMBL" id="KAJ6302274.1"/>
    </source>
</evidence>
<sequence>MSRSGGWQGLRERTSVYPCPRRGLPGPRARARPYCPRSVPRGGLAGPPVGARPCCPRHVPLGGLAGPPGAHLCLSLPAQGDARAARESSPLLPQAWPARGAGKVARKLAPTAQALSRAGAGKDVASRALAPAATGLFLAGSWQGPACARPNAQGPQALRPKCLGHARVFRL</sequence>
<dbReference type="EMBL" id="JAPFFI010000027">
    <property type="protein sequence ID" value="KAJ6302274.1"/>
    <property type="molecule type" value="Genomic_DNA"/>
</dbReference>
<evidence type="ECO:0000313" key="3">
    <source>
        <dbReference type="Proteomes" id="UP001141253"/>
    </source>
</evidence>
<reference evidence="2" key="2">
    <citation type="journal article" date="2023" name="Int. J. Mol. Sci.">
        <title>De Novo Assembly and Annotation of 11 Diverse Shrub Willow (Salix) Genomes Reveals Novel Gene Organization in Sex-Linked Regions.</title>
        <authorList>
            <person name="Hyden B."/>
            <person name="Feng K."/>
            <person name="Yates T.B."/>
            <person name="Jawdy S."/>
            <person name="Cereghino C."/>
            <person name="Smart L.B."/>
            <person name="Muchero W."/>
        </authorList>
    </citation>
    <scope>NUCLEOTIDE SEQUENCE</scope>
    <source>
        <tissue evidence="2">Shoot tip</tissue>
    </source>
</reference>
<keyword evidence="3" id="KW-1185">Reference proteome</keyword>
<proteinExistence type="predicted"/>
<dbReference type="Proteomes" id="UP001141253">
    <property type="component" value="Chromosome 16"/>
</dbReference>
<feature type="compositionally biased region" description="Low complexity" evidence="1">
    <location>
        <begin position="18"/>
        <end position="28"/>
    </location>
</feature>